<keyword evidence="4" id="KW-0732">Signal</keyword>
<evidence type="ECO:0000313" key="9">
    <source>
        <dbReference type="Proteomes" id="UP000594263"/>
    </source>
</evidence>
<evidence type="ECO:0000256" key="6">
    <source>
        <dbReference type="ARBA" id="ARBA00023295"/>
    </source>
</evidence>
<proteinExistence type="inferred from homology"/>
<evidence type="ECO:0000313" key="8">
    <source>
        <dbReference type="EnsemblPlants" id="Kaladp0393s0005.1.v1.1"/>
    </source>
</evidence>
<dbReference type="GO" id="GO:0005975">
    <property type="term" value="P:carbohydrate metabolic process"/>
    <property type="evidence" value="ECO:0007669"/>
    <property type="project" value="InterPro"/>
</dbReference>
<evidence type="ECO:0000256" key="2">
    <source>
        <dbReference type="ARBA" id="ARBA00008773"/>
    </source>
</evidence>
<reference evidence="8" key="1">
    <citation type="submission" date="2021-01" db="UniProtKB">
        <authorList>
            <consortium name="EnsemblPlants"/>
        </authorList>
    </citation>
    <scope>IDENTIFICATION</scope>
</reference>
<sequence>MADTSSLLHLLVPSLIFSTNIIFSAVLCGTASAVSFGVNYGQIANNLPSPTRVSFLLRSLNVTRVKLYDADPNVLRAFSYSPVHFIVGLGNEHLPNLTTDTLHAQRWIQLKLQPHLPQTRITSITVGNEVFNTPQLIPYILPAMQAVHSALVNLGLDSQVSVTTAHSLTILSTSSPPSSGAFRPELAQYLRPILDFLSAINSAFLINAYPYFAYKDDPAQVPLDYVLFRPNQGALDPFTGFTYDNMLYAQVDAVYAAIKTLGHEDIEVKVSETGWPSRGDPDEPGATPEYAGVYIGNLFKRIAAGEGTPARPDVPIDVYVFALFNENLKPGPASERNYGLYYPSGVAVYNFGLQGYLPQLTLSDSTANSVKVMGSLSNLFRLIALSLCACIT</sequence>
<dbReference type="EC" id="3.2.1.39" evidence="3"/>
<keyword evidence="9" id="KW-1185">Reference proteome</keyword>
<evidence type="ECO:0000256" key="4">
    <source>
        <dbReference type="ARBA" id="ARBA00022729"/>
    </source>
</evidence>
<dbReference type="SUPFAM" id="SSF51445">
    <property type="entry name" value="(Trans)glycosidases"/>
    <property type="match status" value="1"/>
</dbReference>
<evidence type="ECO:0000256" key="1">
    <source>
        <dbReference type="ARBA" id="ARBA00000382"/>
    </source>
</evidence>
<dbReference type="InterPro" id="IPR000490">
    <property type="entry name" value="Glyco_hydro_17"/>
</dbReference>
<dbReference type="Gene3D" id="3.20.20.80">
    <property type="entry name" value="Glycosidases"/>
    <property type="match status" value="1"/>
</dbReference>
<accession>A0A7N0VA21</accession>
<evidence type="ECO:0000256" key="3">
    <source>
        <dbReference type="ARBA" id="ARBA00012780"/>
    </source>
</evidence>
<organism evidence="8 9">
    <name type="scientific">Kalanchoe fedtschenkoi</name>
    <name type="common">Lavender scallops</name>
    <name type="synonym">South American air plant</name>
    <dbReference type="NCBI Taxonomy" id="63787"/>
    <lineage>
        <taxon>Eukaryota</taxon>
        <taxon>Viridiplantae</taxon>
        <taxon>Streptophyta</taxon>
        <taxon>Embryophyta</taxon>
        <taxon>Tracheophyta</taxon>
        <taxon>Spermatophyta</taxon>
        <taxon>Magnoliopsida</taxon>
        <taxon>eudicotyledons</taxon>
        <taxon>Gunneridae</taxon>
        <taxon>Pentapetalae</taxon>
        <taxon>Saxifragales</taxon>
        <taxon>Crassulaceae</taxon>
        <taxon>Kalanchoe</taxon>
    </lineage>
</organism>
<dbReference type="Gramene" id="Kaladp0393s0005.1.v1.1">
    <property type="protein sequence ID" value="Kaladp0393s0005.1.v1.1"/>
    <property type="gene ID" value="Kaladp0393s0005.v1.1"/>
</dbReference>
<dbReference type="PANTHER" id="PTHR32227">
    <property type="entry name" value="GLUCAN ENDO-1,3-BETA-GLUCOSIDASE BG1-RELATED-RELATED"/>
    <property type="match status" value="1"/>
</dbReference>
<dbReference type="OMA" id="CAFGMAM"/>
<dbReference type="Pfam" id="PF00332">
    <property type="entry name" value="Glyco_hydro_17"/>
    <property type="match status" value="1"/>
</dbReference>
<keyword evidence="6" id="KW-0326">Glycosidase</keyword>
<dbReference type="InterPro" id="IPR017853">
    <property type="entry name" value="GH"/>
</dbReference>
<dbReference type="Proteomes" id="UP000594263">
    <property type="component" value="Unplaced"/>
</dbReference>
<dbReference type="AlphaFoldDB" id="A0A7N0VA21"/>
<name>A0A7N0VA21_KALFE</name>
<dbReference type="InterPro" id="IPR044965">
    <property type="entry name" value="Glyco_hydro_17_plant"/>
</dbReference>
<evidence type="ECO:0000256" key="7">
    <source>
        <dbReference type="RuleBase" id="RU004335"/>
    </source>
</evidence>
<dbReference type="EnsemblPlants" id="Kaladp0393s0005.1.v1.1">
    <property type="protein sequence ID" value="Kaladp0393s0005.1.v1.1"/>
    <property type="gene ID" value="Kaladp0393s0005.v1.1"/>
</dbReference>
<comment type="similarity">
    <text evidence="2 7">Belongs to the glycosyl hydrolase 17 family.</text>
</comment>
<keyword evidence="5" id="KW-0378">Hydrolase</keyword>
<dbReference type="FunFam" id="3.20.20.80:FF:000005">
    <property type="entry name" value="Glucan endo-1,3-beta-glucosidase 14"/>
    <property type="match status" value="1"/>
</dbReference>
<protein>
    <recommendedName>
        <fullName evidence="3">glucan endo-1,3-beta-D-glucosidase</fullName>
        <ecNumber evidence="3">3.2.1.39</ecNumber>
    </recommendedName>
</protein>
<comment type="catalytic activity">
    <reaction evidence="1">
        <text>Hydrolysis of (1-&gt;3)-beta-D-glucosidic linkages in (1-&gt;3)-beta-D-glucans.</text>
        <dbReference type="EC" id="3.2.1.39"/>
    </reaction>
</comment>
<evidence type="ECO:0000256" key="5">
    <source>
        <dbReference type="ARBA" id="ARBA00022801"/>
    </source>
</evidence>
<dbReference type="GO" id="GO:0042973">
    <property type="term" value="F:glucan endo-1,3-beta-D-glucosidase activity"/>
    <property type="evidence" value="ECO:0007669"/>
    <property type="project" value="UniProtKB-EC"/>
</dbReference>